<evidence type="ECO:0000256" key="6">
    <source>
        <dbReference type="ARBA" id="ARBA00022692"/>
    </source>
</evidence>
<dbReference type="Gene3D" id="1.20.140.150">
    <property type="match status" value="1"/>
</dbReference>
<evidence type="ECO:0000256" key="5">
    <source>
        <dbReference type="ARBA" id="ARBA00022475"/>
    </source>
</evidence>
<evidence type="ECO:0000313" key="12">
    <source>
        <dbReference type="Proteomes" id="UP000265140"/>
    </source>
</evidence>
<evidence type="ECO:0000256" key="4">
    <source>
        <dbReference type="ARBA" id="ARBA00022427"/>
    </source>
</evidence>
<dbReference type="GO" id="GO:0005886">
    <property type="term" value="C:plasma membrane"/>
    <property type="evidence" value="ECO:0007669"/>
    <property type="project" value="UniProtKB-SubCell"/>
</dbReference>
<dbReference type="PANTHER" id="PTHR12002">
    <property type="entry name" value="CLAUDIN"/>
    <property type="match status" value="1"/>
</dbReference>
<evidence type="ECO:0000256" key="2">
    <source>
        <dbReference type="ARBA" id="ARBA00004651"/>
    </source>
</evidence>
<reference evidence="11" key="3">
    <citation type="submission" date="2025-09" db="UniProtKB">
        <authorList>
            <consortium name="Ensembl"/>
        </authorList>
    </citation>
    <scope>IDENTIFICATION</scope>
</reference>
<accession>A0AAY5KYU8</accession>
<feature type="transmembrane region" description="Helical" evidence="10">
    <location>
        <begin position="176"/>
        <end position="198"/>
    </location>
</feature>
<keyword evidence="6 10" id="KW-0812">Transmembrane</keyword>
<feature type="transmembrane region" description="Helical" evidence="10">
    <location>
        <begin position="121"/>
        <end position="146"/>
    </location>
</feature>
<evidence type="ECO:0000313" key="11">
    <source>
        <dbReference type="Ensembl" id="ENSELUP00000093480.1"/>
    </source>
</evidence>
<dbReference type="AlphaFoldDB" id="A0AAY5KYU8"/>
<proteinExistence type="inferred from homology"/>
<protein>
    <recommendedName>
        <fullName evidence="13">Claudin-34</fullName>
    </recommendedName>
</protein>
<evidence type="ECO:0000256" key="8">
    <source>
        <dbReference type="ARBA" id="ARBA00022989"/>
    </source>
</evidence>
<keyword evidence="5" id="KW-1003">Cell membrane</keyword>
<keyword evidence="8 10" id="KW-1133">Transmembrane helix</keyword>
<evidence type="ECO:0000256" key="1">
    <source>
        <dbReference type="ARBA" id="ARBA00004435"/>
    </source>
</evidence>
<dbReference type="Ensembl" id="ENSELUT00000101365.1">
    <property type="protein sequence ID" value="ENSELUP00000093480.1"/>
    <property type="gene ID" value="ENSELUG00000035589.1"/>
</dbReference>
<dbReference type="PRINTS" id="PR01077">
    <property type="entry name" value="CLAUDIN"/>
</dbReference>
<reference evidence="11" key="2">
    <citation type="submission" date="2025-08" db="UniProtKB">
        <authorList>
            <consortium name="Ensembl"/>
        </authorList>
    </citation>
    <scope>IDENTIFICATION</scope>
</reference>
<comment type="similarity">
    <text evidence="3">Belongs to the claudin family.</text>
</comment>
<dbReference type="KEGG" id="els:105029425"/>
<dbReference type="InterPro" id="IPR006187">
    <property type="entry name" value="Claudin"/>
</dbReference>
<keyword evidence="9 10" id="KW-0472">Membrane</keyword>
<evidence type="ECO:0000256" key="9">
    <source>
        <dbReference type="ARBA" id="ARBA00023136"/>
    </source>
</evidence>
<dbReference type="GO" id="GO:0005923">
    <property type="term" value="C:bicellular tight junction"/>
    <property type="evidence" value="ECO:0007669"/>
    <property type="project" value="UniProtKB-SubCell"/>
</dbReference>
<dbReference type="InterPro" id="IPR004031">
    <property type="entry name" value="PMP22/EMP/MP20/Claudin"/>
</dbReference>
<gene>
    <name evidence="11" type="primary">TMEM107</name>
</gene>
<evidence type="ECO:0000256" key="7">
    <source>
        <dbReference type="ARBA" id="ARBA00022949"/>
    </source>
</evidence>
<feature type="transmembrane region" description="Helical" evidence="10">
    <location>
        <begin position="12"/>
        <end position="30"/>
    </location>
</feature>
<sequence length="251" mass="27766">MVYLAHTAHWQFLGLVIGCVGWILTMVTAGQNEWRIWYVEDVSNVASGTAWVGVWRACFYSHTLPDFEFCRSIGITDPFIPLEIPVSQVMVMVTVILGLTGNMVGAYAVRNIYFGEKTSNIIRLLFTGAGVLYVLTGASCLMPLIWNMTSILTNQTITFPPEFHLPPAPTTQKVGVAIWIGISASILLFFSGILFLCYSYPTEASRPATQPTSGDKHLEHGTAMFMSKLENGNEVSSRARDNIVFQAEEDL</sequence>
<evidence type="ECO:0008006" key="13">
    <source>
        <dbReference type="Google" id="ProtNLM"/>
    </source>
</evidence>
<dbReference type="GeneTree" id="ENSGT00390000005717"/>
<reference evidence="11 12" key="1">
    <citation type="submission" date="2020-02" db="EMBL/GenBank/DDBJ databases">
        <title>Esox lucius (northern pike) genome, fEsoLuc1, primary haplotype.</title>
        <authorList>
            <person name="Myers G."/>
            <person name="Karagic N."/>
            <person name="Meyer A."/>
            <person name="Pippel M."/>
            <person name="Reichard M."/>
            <person name="Winkler S."/>
            <person name="Tracey A."/>
            <person name="Sims Y."/>
            <person name="Howe K."/>
            <person name="Rhie A."/>
            <person name="Formenti G."/>
            <person name="Durbin R."/>
            <person name="Fedrigo O."/>
            <person name="Jarvis E.D."/>
        </authorList>
    </citation>
    <scope>NUCLEOTIDE SEQUENCE [LARGE SCALE GENOMIC DNA]</scope>
</reference>
<evidence type="ECO:0000256" key="3">
    <source>
        <dbReference type="ARBA" id="ARBA00008295"/>
    </source>
</evidence>
<name>A0AAY5KYU8_ESOLU</name>
<dbReference type="GO" id="GO:0005198">
    <property type="term" value="F:structural molecule activity"/>
    <property type="evidence" value="ECO:0007669"/>
    <property type="project" value="InterPro"/>
</dbReference>
<keyword evidence="7" id="KW-0965">Cell junction</keyword>
<keyword evidence="4" id="KW-0796">Tight junction</keyword>
<organism evidence="11 12">
    <name type="scientific">Esox lucius</name>
    <name type="common">Northern pike</name>
    <dbReference type="NCBI Taxonomy" id="8010"/>
    <lineage>
        <taxon>Eukaryota</taxon>
        <taxon>Metazoa</taxon>
        <taxon>Chordata</taxon>
        <taxon>Craniata</taxon>
        <taxon>Vertebrata</taxon>
        <taxon>Euteleostomi</taxon>
        <taxon>Actinopterygii</taxon>
        <taxon>Neopterygii</taxon>
        <taxon>Teleostei</taxon>
        <taxon>Protacanthopterygii</taxon>
        <taxon>Esociformes</taxon>
        <taxon>Esocidae</taxon>
        <taxon>Esox</taxon>
    </lineage>
</organism>
<dbReference type="Proteomes" id="UP000265140">
    <property type="component" value="Chromosome 8"/>
</dbReference>
<keyword evidence="12" id="KW-1185">Reference proteome</keyword>
<comment type="subcellular location">
    <subcellularLocation>
        <location evidence="1">Cell junction</location>
        <location evidence="1">Tight junction</location>
    </subcellularLocation>
    <subcellularLocation>
        <location evidence="2">Cell membrane</location>
        <topology evidence="2">Multi-pass membrane protein</topology>
    </subcellularLocation>
</comment>
<evidence type="ECO:0000256" key="10">
    <source>
        <dbReference type="SAM" id="Phobius"/>
    </source>
</evidence>
<dbReference type="Pfam" id="PF13903">
    <property type="entry name" value="Claudin_2"/>
    <property type="match status" value="1"/>
</dbReference>
<feature type="transmembrane region" description="Helical" evidence="10">
    <location>
        <begin position="89"/>
        <end position="109"/>
    </location>
</feature>